<keyword evidence="1" id="KW-0472">Membrane</keyword>
<organism evidence="2 3">
    <name type="scientific">Acorus calamus</name>
    <name type="common">Sweet flag</name>
    <dbReference type="NCBI Taxonomy" id="4465"/>
    <lineage>
        <taxon>Eukaryota</taxon>
        <taxon>Viridiplantae</taxon>
        <taxon>Streptophyta</taxon>
        <taxon>Embryophyta</taxon>
        <taxon>Tracheophyta</taxon>
        <taxon>Spermatophyta</taxon>
        <taxon>Magnoliopsida</taxon>
        <taxon>Liliopsida</taxon>
        <taxon>Acoraceae</taxon>
        <taxon>Acorus</taxon>
    </lineage>
</organism>
<keyword evidence="1" id="KW-1133">Transmembrane helix</keyword>
<reference evidence="2" key="1">
    <citation type="journal article" date="2023" name="Nat. Commun.">
        <title>Diploid and tetraploid genomes of Acorus and the evolution of monocots.</title>
        <authorList>
            <person name="Ma L."/>
            <person name="Liu K.W."/>
            <person name="Li Z."/>
            <person name="Hsiao Y.Y."/>
            <person name="Qi Y."/>
            <person name="Fu T."/>
            <person name="Tang G.D."/>
            <person name="Zhang D."/>
            <person name="Sun W.H."/>
            <person name="Liu D.K."/>
            <person name="Li Y."/>
            <person name="Chen G.Z."/>
            <person name="Liu X.D."/>
            <person name="Liao X.Y."/>
            <person name="Jiang Y.T."/>
            <person name="Yu X."/>
            <person name="Hao Y."/>
            <person name="Huang J."/>
            <person name="Zhao X.W."/>
            <person name="Ke S."/>
            <person name="Chen Y.Y."/>
            <person name="Wu W.L."/>
            <person name="Hsu J.L."/>
            <person name="Lin Y.F."/>
            <person name="Huang M.D."/>
            <person name="Li C.Y."/>
            <person name="Huang L."/>
            <person name="Wang Z.W."/>
            <person name="Zhao X."/>
            <person name="Zhong W.Y."/>
            <person name="Peng D.H."/>
            <person name="Ahmad S."/>
            <person name="Lan S."/>
            <person name="Zhang J.S."/>
            <person name="Tsai W.C."/>
            <person name="Van de Peer Y."/>
            <person name="Liu Z.J."/>
        </authorList>
    </citation>
    <scope>NUCLEOTIDE SEQUENCE</scope>
    <source>
        <strain evidence="2">CP</strain>
    </source>
</reference>
<name>A0AAV9DSL0_ACOCL</name>
<comment type="caution">
    <text evidence="2">The sequence shown here is derived from an EMBL/GenBank/DDBJ whole genome shotgun (WGS) entry which is preliminary data.</text>
</comment>
<protein>
    <recommendedName>
        <fullName evidence="4">Transmembrane protein</fullName>
    </recommendedName>
</protein>
<evidence type="ECO:0008006" key="4">
    <source>
        <dbReference type="Google" id="ProtNLM"/>
    </source>
</evidence>
<dbReference type="Proteomes" id="UP001180020">
    <property type="component" value="Unassembled WGS sequence"/>
</dbReference>
<keyword evidence="1" id="KW-0812">Transmembrane</keyword>
<dbReference type="EMBL" id="JAUJYO010000011">
    <property type="protein sequence ID" value="KAK1303630.1"/>
    <property type="molecule type" value="Genomic_DNA"/>
</dbReference>
<keyword evidence="3" id="KW-1185">Reference proteome</keyword>
<feature type="transmembrane region" description="Helical" evidence="1">
    <location>
        <begin position="84"/>
        <end position="106"/>
    </location>
</feature>
<evidence type="ECO:0000256" key="1">
    <source>
        <dbReference type="SAM" id="Phobius"/>
    </source>
</evidence>
<evidence type="ECO:0000313" key="3">
    <source>
        <dbReference type="Proteomes" id="UP001180020"/>
    </source>
</evidence>
<gene>
    <name evidence="2" type="ORF">QJS10_CPB11g00668</name>
</gene>
<dbReference type="AlphaFoldDB" id="A0AAV9DSL0"/>
<reference evidence="2" key="2">
    <citation type="submission" date="2023-06" db="EMBL/GenBank/DDBJ databases">
        <authorList>
            <person name="Ma L."/>
            <person name="Liu K.-W."/>
            <person name="Li Z."/>
            <person name="Hsiao Y.-Y."/>
            <person name="Qi Y."/>
            <person name="Fu T."/>
            <person name="Tang G."/>
            <person name="Zhang D."/>
            <person name="Sun W.-H."/>
            <person name="Liu D.-K."/>
            <person name="Li Y."/>
            <person name="Chen G.-Z."/>
            <person name="Liu X.-D."/>
            <person name="Liao X.-Y."/>
            <person name="Jiang Y.-T."/>
            <person name="Yu X."/>
            <person name="Hao Y."/>
            <person name="Huang J."/>
            <person name="Zhao X.-W."/>
            <person name="Ke S."/>
            <person name="Chen Y.-Y."/>
            <person name="Wu W.-L."/>
            <person name="Hsu J.-L."/>
            <person name="Lin Y.-F."/>
            <person name="Huang M.-D."/>
            <person name="Li C.-Y."/>
            <person name="Huang L."/>
            <person name="Wang Z.-W."/>
            <person name="Zhao X."/>
            <person name="Zhong W.-Y."/>
            <person name="Peng D.-H."/>
            <person name="Ahmad S."/>
            <person name="Lan S."/>
            <person name="Zhang J.-S."/>
            <person name="Tsai W.-C."/>
            <person name="Van De Peer Y."/>
            <person name="Liu Z.-J."/>
        </authorList>
    </citation>
    <scope>NUCLEOTIDE SEQUENCE</scope>
    <source>
        <strain evidence="2">CP</strain>
        <tissue evidence="2">Leaves</tissue>
    </source>
</reference>
<sequence length="120" mass="13365">MERVGETHFQEKIKWSAKEEEKSQCRGREEVEEPAKKGRLCVLLLVKSSSSSSKRDSGAWSWSILLAYFVRGVSQLSVGKCGSVSNLIFVYVLVIVCVAYVVVFGLDLGSHRTVMVYSSL</sequence>
<proteinExistence type="predicted"/>
<evidence type="ECO:0000313" key="2">
    <source>
        <dbReference type="EMBL" id="KAK1303630.1"/>
    </source>
</evidence>
<accession>A0AAV9DSL0</accession>